<evidence type="ECO:0000259" key="2">
    <source>
        <dbReference type="Pfam" id="PF04432"/>
    </source>
</evidence>
<evidence type="ECO:0000313" key="4">
    <source>
        <dbReference type="Proteomes" id="UP000536442"/>
    </source>
</evidence>
<sequence length="481" mass="54299">MSTDQSSKSLNDTVISNGYCVGCGVCAVTEGSPFKMVMDDYGKYQSQLGRDNVFAKTVTDYEELCPFGSKSPNEDLIAKKYFENTCKYNDQVGYYQGVYAGHVTQGEFRNRGSSGGMGTWILNELLDQGRVDYIIHVKSEASDEKLHDIPFSYHISETLEATQQGGKSRYYPIELSEVLKVVREKPGRYAVVGLPCFIKSIRLLQKQDAVFDERIHYCIGLVCGHLKSKRYAESLAWQMGIEPSDMKGIDFRVKDSSRPANRYSTYARGPSEEKVVPTNELFGADWGAGAFKYKACDFCDDVFAETADVVLGDAWLPEYVQDSDGTNVLVTRNNDIEKLVVTARNESRLKLDDIGVEKAIQSQDAGLRHRKIALVDRLDFERQASNWVPDKRMPNGHEASPKRERKRQWLRVKMRDLSHESFMEARTAADINIYLDRLGVVYSEYQKSGKTLKGSVKFRMKTVVRGVLGDRGFKVLKNVVA</sequence>
<proteinExistence type="predicted"/>
<dbReference type="AlphaFoldDB" id="A0A851HZK6"/>
<dbReference type="EMBL" id="JABEVQ010000003">
    <property type="protein sequence ID" value="NWN91381.1"/>
    <property type="molecule type" value="Genomic_DNA"/>
</dbReference>
<dbReference type="Pfam" id="PF04422">
    <property type="entry name" value="FrhB_FdhB_N"/>
    <property type="match status" value="1"/>
</dbReference>
<dbReference type="Proteomes" id="UP000536442">
    <property type="component" value="Unassembled WGS sequence"/>
</dbReference>
<feature type="domain" description="Coenzyme F420 hydrogenase/dehydrogenase beta subunit N-terminal" evidence="1">
    <location>
        <begin position="98"/>
        <end position="180"/>
    </location>
</feature>
<dbReference type="GO" id="GO:0052592">
    <property type="term" value="F:oxidoreductase activity, acting on CH or CH2 groups, with an iron-sulfur protein as acceptor"/>
    <property type="evidence" value="ECO:0007669"/>
    <property type="project" value="TreeGrafter"/>
</dbReference>
<accession>A0A851HZK6</accession>
<evidence type="ECO:0000259" key="1">
    <source>
        <dbReference type="Pfam" id="PF04422"/>
    </source>
</evidence>
<dbReference type="InterPro" id="IPR045220">
    <property type="entry name" value="FRHB/FDHB/HCAR-like"/>
</dbReference>
<name>A0A851HZK6_9GAMM</name>
<dbReference type="Pfam" id="PF04432">
    <property type="entry name" value="FrhB_FdhB_C"/>
    <property type="match status" value="1"/>
</dbReference>
<dbReference type="PANTHER" id="PTHR31332">
    <property type="entry name" value="7-HYDROXYMETHYL CHLOROPHYLL A REDUCTASE, CHLOROPLASTIC"/>
    <property type="match status" value="1"/>
</dbReference>
<comment type="caution">
    <text evidence="3">The sequence shown here is derived from an EMBL/GenBank/DDBJ whole genome shotgun (WGS) entry which is preliminary data.</text>
</comment>
<feature type="domain" description="Coenzyme F420 hydrogenase/dehydrogenase beta subunit C-terminal" evidence="2">
    <location>
        <begin position="188"/>
        <end position="354"/>
    </location>
</feature>
<evidence type="ECO:0000313" key="3">
    <source>
        <dbReference type="EMBL" id="NWN91381.1"/>
    </source>
</evidence>
<protein>
    <submittedName>
        <fullName evidence="3">Coenzyme F420 hydrogenase</fullName>
    </submittedName>
</protein>
<organism evidence="3 4">
    <name type="scientific">Marinobacter adhaerens</name>
    <dbReference type="NCBI Taxonomy" id="1033846"/>
    <lineage>
        <taxon>Bacteria</taxon>
        <taxon>Pseudomonadati</taxon>
        <taxon>Pseudomonadota</taxon>
        <taxon>Gammaproteobacteria</taxon>
        <taxon>Pseudomonadales</taxon>
        <taxon>Marinobacteraceae</taxon>
        <taxon>Marinobacter</taxon>
    </lineage>
</organism>
<reference evidence="3 4" key="1">
    <citation type="submission" date="2020-03" db="EMBL/GenBank/DDBJ databases">
        <title>Metagenomic, metatranscriptomic, and metabolomic analyses revealed the key microbes and metabolic features during the fermentation of ganjang, Korean traditional soy sauce.</title>
        <authorList>
            <person name="Chun B.H."/>
            <person name="Jeon C.O."/>
        </authorList>
    </citation>
    <scope>NUCLEOTIDE SEQUENCE [LARGE SCALE GENOMIC DNA]</scope>
    <source>
        <strain evidence="3 4">KG14</strain>
    </source>
</reference>
<dbReference type="InterPro" id="IPR007516">
    <property type="entry name" value="Co_F420_Hydgase/DH_bsu_N"/>
</dbReference>
<dbReference type="PANTHER" id="PTHR31332:SF0">
    <property type="entry name" value="7-HYDROXYMETHYL CHLOROPHYLL A REDUCTASE, CHLOROPLASTIC"/>
    <property type="match status" value="1"/>
</dbReference>
<dbReference type="InterPro" id="IPR007525">
    <property type="entry name" value="FrhB_FdhB_C"/>
</dbReference>
<gene>
    <name evidence="3" type="ORF">HLV39_07715</name>
</gene>
<keyword evidence="4" id="KW-1185">Reference proteome</keyword>